<dbReference type="EMBL" id="JBHTAI010000008">
    <property type="protein sequence ID" value="MFC7149775.1"/>
    <property type="molecule type" value="Genomic_DNA"/>
</dbReference>
<organism evidence="1 2">
    <name type="scientific">Cohnella cellulosilytica</name>
    <dbReference type="NCBI Taxonomy" id="986710"/>
    <lineage>
        <taxon>Bacteria</taxon>
        <taxon>Bacillati</taxon>
        <taxon>Bacillota</taxon>
        <taxon>Bacilli</taxon>
        <taxon>Bacillales</taxon>
        <taxon>Paenibacillaceae</taxon>
        <taxon>Cohnella</taxon>
    </lineage>
</organism>
<dbReference type="Proteomes" id="UP001596378">
    <property type="component" value="Unassembled WGS sequence"/>
</dbReference>
<comment type="caution">
    <text evidence="1">The sequence shown here is derived from an EMBL/GenBank/DDBJ whole genome shotgun (WGS) entry which is preliminary data.</text>
</comment>
<gene>
    <name evidence="1" type="ORF">ACFQMJ_14720</name>
</gene>
<name>A0ABW2FCX4_9BACL</name>
<accession>A0ABW2FCX4</accession>
<sequence length="48" mass="5247">MTELFRAAASEAAGRLNCEYACEEDGRVTEYLPAVRRKARKGKSGGRA</sequence>
<protein>
    <submittedName>
        <fullName evidence="1">Uncharacterized protein</fullName>
    </submittedName>
</protein>
<reference evidence="2" key="1">
    <citation type="journal article" date="2019" name="Int. J. Syst. Evol. Microbiol.">
        <title>The Global Catalogue of Microorganisms (GCM) 10K type strain sequencing project: providing services to taxonomists for standard genome sequencing and annotation.</title>
        <authorList>
            <consortium name="The Broad Institute Genomics Platform"/>
            <consortium name="The Broad Institute Genome Sequencing Center for Infectious Disease"/>
            <person name="Wu L."/>
            <person name="Ma J."/>
        </authorList>
    </citation>
    <scope>NUCLEOTIDE SEQUENCE [LARGE SCALE GENOMIC DNA]</scope>
    <source>
        <strain evidence="2">KCTC 12907</strain>
    </source>
</reference>
<proteinExistence type="predicted"/>
<evidence type="ECO:0000313" key="2">
    <source>
        <dbReference type="Proteomes" id="UP001596378"/>
    </source>
</evidence>
<keyword evidence="2" id="KW-1185">Reference proteome</keyword>
<evidence type="ECO:0000313" key="1">
    <source>
        <dbReference type="EMBL" id="MFC7149775.1"/>
    </source>
</evidence>